<evidence type="ECO:0000313" key="2">
    <source>
        <dbReference type="Proteomes" id="UP000647241"/>
    </source>
</evidence>
<protein>
    <submittedName>
        <fullName evidence="1">Uncharacterized protein</fullName>
    </submittedName>
</protein>
<sequence length="351" mass="39921">MADSIAGFRICKKLDNFAESCNILKGYFSSFGAPAKQGDAMTWREMCEADLTDCFNIEPRHMGAEIVGYEPALKIWRLLVRSRCFNSVVIESSTPKHMKRIVASGSSVFVTPDFATQELERPRPYLNSRILASIASKRSVILPESVLCGEDIHCPVDLVVLNGDYLNDSLSQDELDEVHMLLPFTFMEAHLGYRLNRILIEWTGETQRQFHHSSGVWRAVETYAQEDRGLSIMTRKDALSVSGSVAAALFQYQEPILHLHETDKHLLAESLRGGSDSELAARMNLSLASIKKRWLSLFQRVAEVQPTLVPGHREQSWSSYRGPQKRHHILSYVRSHPQEIRPFRWYSGKEL</sequence>
<organism evidence="1 2">
    <name type="scientific">Edaphobacter dinghuensis</name>
    <dbReference type="NCBI Taxonomy" id="1560005"/>
    <lineage>
        <taxon>Bacteria</taxon>
        <taxon>Pseudomonadati</taxon>
        <taxon>Acidobacteriota</taxon>
        <taxon>Terriglobia</taxon>
        <taxon>Terriglobales</taxon>
        <taxon>Acidobacteriaceae</taxon>
        <taxon>Edaphobacter</taxon>
    </lineage>
</organism>
<name>A0A917HRW0_9BACT</name>
<comment type="caution">
    <text evidence="1">The sequence shown here is derived from an EMBL/GenBank/DDBJ whole genome shotgun (WGS) entry which is preliminary data.</text>
</comment>
<reference evidence="1" key="1">
    <citation type="journal article" date="2014" name="Int. J. Syst. Evol. Microbiol.">
        <title>Complete genome sequence of Corynebacterium casei LMG S-19264T (=DSM 44701T), isolated from a smear-ripened cheese.</title>
        <authorList>
            <consortium name="US DOE Joint Genome Institute (JGI-PGF)"/>
            <person name="Walter F."/>
            <person name="Albersmeier A."/>
            <person name="Kalinowski J."/>
            <person name="Ruckert C."/>
        </authorList>
    </citation>
    <scope>NUCLEOTIDE SEQUENCE</scope>
    <source>
        <strain evidence="1">CGMCC 1.12997</strain>
    </source>
</reference>
<accession>A0A917HRW0</accession>
<keyword evidence="2" id="KW-1185">Reference proteome</keyword>
<dbReference type="RefSeq" id="WP_188555594.1">
    <property type="nucleotide sequence ID" value="NZ_BMGT01000004.1"/>
</dbReference>
<dbReference type="EMBL" id="BMGT01000004">
    <property type="protein sequence ID" value="GGG88506.1"/>
    <property type="molecule type" value="Genomic_DNA"/>
</dbReference>
<dbReference type="AlphaFoldDB" id="A0A917HRW0"/>
<gene>
    <name evidence="1" type="ORF">GCM10011585_35730</name>
</gene>
<dbReference type="Proteomes" id="UP000647241">
    <property type="component" value="Unassembled WGS sequence"/>
</dbReference>
<evidence type="ECO:0000313" key="1">
    <source>
        <dbReference type="EMBL" id="GGG88506.1"/>
    </source>
</evidence>
<reference evidence="1" key="2">
    <citation type="submission" date="2020-09" db="EMBL/GenBank/DDBJ databases">
        <authorList>
            <person name="Sun Q."/>
            <person name="Zhou Y."/>
        </authorList>
    </citation>
    <scope>NUCLEOTIDE SEQUENCE</scope>
    <source>
        <strain evidence="1">CGMCC 1.12997</strain>
    </source>
</reference>
<proteinExistence type="predicted"/>